<accession>A0A9Q8WNG2</accession>
<keyword evidence="5" id="KW-1185">Reference proteome</keyword>
<gene>
    <name evidence="4" type="ORF">CLUP02_15614</name>
</gene>
<name>A0A9Q8WNG2_9PEZI</name>
<feature type="region of interest" description="Disordered" evidence="1">
    <location>
        <begin position="531"/>
        <end position="570"/>
    </location>
</feature>
<keyword evidence="2" id="KW-0732">Signal</keyword>
<sequence length="570" mass="61775">MRVAHLIRFAAAMSLTFTAAAGIAIRRANTTELQVPPTDNSPKDFESLRGGASATCHSFTINPRYFTLLYATCRDHLGFEKIGHLNLNLCLANSCGNLEGRERGRYAESCSARTCSIDGLTLKCKCENCYGRWSWTSINLNDIVGNDNGSLDLGRHGQHVDSSLHVMKRSRHIYGASIPKGMIVTFNDITGKKPIICSDSLLAAKPNATLPSSSVLICIASIGGHIAKVVKASDGQAFGNDGPADRWAIGRLDGDIEKVTDSGDTTLSRGRNNRLRDVITELGQDGSGLTISEDTMKAKKGDARRDTRVQKCDVFGLHRDIRRQTLSAMPRGWRAVRDINVTAGPGLVSEREPIGDWYIGDNTRIKAEGNAIKTFEVFNAQCHQAVKKAGGRATPAVVLVVVARAKEMTGLVKDREKILRGPTILWSEQITEAMKLNINDIETTFEIVKSCNSKYLQAKGTLLTTFTVECGRTGVQIIDPSSLGGLDLLHASQPGPDSQSVSALSNCSDLSLPRTSFRQSVLSLSLWEALGADKDPGRGKKGRSEWPGTPAKPDPGFHAKEKSGKTRKNT</sequence>
<dbReference type="KEGG" id="clup:CLUP02_15614"/>
<dbReference type="Proteomes" id="UP000830671">
    <property type="component" value="Chromosome 8"/>
</dbReference>
<dbReference type="InterPro" id="IPR011058">
    <property type="entry name" value="Cyanovirin-N"/>
</dbReference>
<dbReference type="InterPro" id="IPR036673">
    <property type="entry name" value="Cyanovirin-N_sf"/>
</dbReference>
<feature type="compositionally biased region" description="Basic and acidic residues" evidence="1">
    <location>
        <begin position="555"/>
        <end position="564"/>
    </location>
</feature>
<feature type="signal peptide" evidence="2">
    <location>
        <begin position="1"/>
        <end position="20"/>
    </location>
</feature>
<evidence type="ECO:0000313" key="4">
    <source>
        <dbReference type="EMBL" id="UQC90083.1"/>
    </source>
</evidence>
<evidence type="ECO:0000313" key="5">
    <source>
        <dbReference type="Proteomes" id="UP000830671"/>
    </source>
</evidence>
<feature type="domain" description="Cyanovirin-N" evidence="3">
    <location>
        <begin position="51"/>
        <end position="153"/>
    </location>
</feature>
<reference evidence="4" key="1">
    <citation type="journal article" date="2021" name="Mol. Plant Microbe Interact.">
        <title>Complete Genome Sequence of the Plant-Pathogenic Fungus Colletotrichum lupini.</title>
        <authorList>
            <person name="Baroncelli R."/>
            <person name="Pensec F."/>
            <person name="Da Lio D."/>
            <person name="Boufleur T."/>
            <person name="Vicente I."/>
            <person name="Sarrocco S."/>
            <person name="Picot A."/>
            <person name="Baraldi E."/>
            <person name="Sukno S."/>
            <person name="Thon M."/>
            <person name="Le Floch G."/>
        </authorList>
    </citation>
    <scope>NUCLEOTIDE SEQUENCE</scope>
    <source>
        <strain evidence="4">IMI 504893</strain>
    </source>
</reference>
<dbReference type="GeneID" id="73349548"/>
<dbReference type="EMBL" id="CP019480">
    <property type="protein sequence ID" value="UQC90083.1"/>
    <property type="molecule type" value="Genomic_DNA"/>
</dbReference>
<evidence type="ECO:0000256" key="1">
    <source>
        <dbReference type="SAM" id="MobiDB-lite"/>
    </source>
</evidence>
<evidence type="ECO:0000259" key="3">
    <source>
        <dbReference type="SMART" id="SM01111"/>
    </source>
</evidence>
<feature type="chain" id="PRO_5040175080" evidence="2">
    <location>
        <begin position="21"/>
        <end position="570"/>
    </location>
</feature>
<feature type="compositionally biased region" description="Basic and acidic residues" evidence="1">
    <location>
        <begin position="531"/>
        <end position="544"/>
    </location>
</feature>
<dbReference type="RefSeq" id="XP_049151684.1">
    <property type="nucleotide sequence ID" value="XM_049294538.1"/>
</dbReference>
<evidence type="ECO:0000256" key="2">
    <source>
        <dbReference type="SAM" id="SignalP"/>
    </source>
</evidence>
<dbReference type="SUPFAM" id="SSF51322">
    <property type="entry name" value="Cyanovirin-N"/>
    <property type="match status" value="1"/>
</dbReference>
<organism evidence="4 5">
    <name type="scientific">Colletotrichum lupini</name>
    <dbReference type="NCBI Taxonomy" id="145971"/>
    <lineage>
        <taxon>Eukaryota</taxon>
        <taxon>Fungi</taxon>
        <taxon>Dikarya</taxon>
        <taxon>Ascomycota</taxon>
        <taxon>Pezizomycotina</taxon>
        <taxon>Sordariomycetes</taxon>
        <taxon>Hypocreomycetidae</taxon>
        <taxon>Glomerellales</taxon>
        <taxon>Glomerellaceae</taxon>
        <taxon>Colletotrichum</taxon>
        <taxon>Colletotrichum acutatum species complex</taxon>
    </lineage>
</organism>
<dbReference type="Pfam" id="PF08881">
    <property type="entry name" value="CVNH"/>
    <property type="match status" value="1"/>
</dbReference>
<proteinExistence type="predicted"/>
<dbReference type="SMART" id="SM01111">
    <property type="entry name" value="CVNH"/>
    <property type="match status" value="1"/>
</dbReference>
<protein>
    <submittedName>
        <fullName evidence="4">CVNH domain-containing protein</fullName>
    </submittedName>
</protein>
<dbReference type="AlphaFoldDB" id="A0A9Q8WNG2"/>
<dbReference type="Gene3D" id="2.30.60.10">
    <property type="entry name" value="Cyanovirin-N"/>
    <property type="match status" value="1"/>
</dbReference>